<dbReference type="Gene3D" id="2.60.120.620">
    <property type="entry name" value="q2cbj1_9rhob like domain"/>
    <property type="match status" value="1"/>
</dbReference>
<sequence>MNKQIPMTKKPYYDGSKYTSIHVDDFREQLADCLEHAQFRGNFYGFQNSPDYADPGLYITDHGPISLPLTDHDAEAFMGVCEGSDTAIKPTSKSSPKGTWELDYGSFECRNPSWSSYLQQIVEQCMDQLGAKGPVRLKKYGLSLYREGASYMPHEDGEKQPGMFGTLVLFLPSDCRGGRVHLTHDKEMVSLDTEQYSSHSISALAWYSDVSHEMDLVNSGNRLVLTYHLLQDQRMPRQAASMLTKTHTRLGELLRIWNQEFDDIEKLIFPLEYG</sequence>
<dbReference type="Proteomes" id="UP001152607">
    <property type="component" value="Unassembled WGS sequence"/>
</dbReference>
<reference evidence="1" key="1">
    <citation type="submission" date="2023-01" db="EMBL/GenBank/DDBJ databases">
        <authorList>
            <person name="Van Ghelder C."/>
            <person name="Rancurel C."/>
        </authorList>
    </citation>
    <scope>NUCLEOTIDE SEQUENCE</scope>
    <source>
        <strain evidence="1">CNCM I-4278</strain>
    </source>
</reference>
<dbReference type="PANTHER" id="PTHR33099">
    <property type="entry name" value="FE2OG DIOXYGENASE DOMAIN-CONTAINING PROTEIN"/>
    <property type="match status" value="1"/>
</dbReference>
<comment type="caution">
    <text evidence="1">The sequence shown here is derived from an EMBL/GenBank/DDBJ whole genome shotgun (WGS) entry which is preliminary data.</text>
</comment>
<protein>
    <recommendedName>
        <fullName evidence="3">Prolyl 4-hydroxylase alpha subunit Fe(2+) 2OG dioxygenase domain-containing protein</fullName>
    </recommendedName>
</protein>
<evidence type="ECO:0000313" key="1">
    <source>
        <dbReference type="EMBL" id="CAI6338510.1"/>
    </source>
</evidence>
<proteinExistence type="predicted"/>
<evidence type="ECO:0000313" key="2">
    <source>
        <dbReference type="Proteomes" id="UP001152607"/>
    </source>
</evidence>
<accession>A0A9W4XS12</accession>
<dbReference type="OrthoDB" id="27483at2759"/>
<dbReference type="AlphaFoldDB" id="A0A9W4XS12"/>
<organism evidence="1 2">
    <name type="scientific">Periconia digitata</name>
    <dbReference type="NCBI Taxonomy" id="1303443"/>
    <lineage>
        <taxon>Eukaryota</taxon>
        <taxon>Fungi</taxon>
        <taxon>Dikarya</taxon>
        <taxon>Ascomycota</taxon>
        <taxon>Pezizomycotina</taxon>
        <taxon>Dothideomycetes</taxon>
        <taxon>Pleosporomycetidae</taxon>
        <taxon>Pleosporales</taxon>
        <taxon>Massarineae</taxon>
        <taxon>Periconiaceae</taxon>
        <taxon>Periconia</taxon>
    </lineage>
</organism>
<name>A0A9W4XS12_9PLEO</name>
<keyword evidence="2" id="KW-1185">Reference proteome</keyword>
<gene>
    <name evidence="1" type="ORF">PDIGIT_LOCUS11639</name>
</gene>
<evidence type="ECO:0008006" key="3">
    <source>
        <dbReference type="Google" id="ProtNLM"/>
    </source>
</evidence>
<dbReference type="PANTHER" id="PTHR33099:SF13">
    <property type="entry name" value="F-BOX DOMAIN-CONTAINING PROTEIN-RELATED"/>
    <property type="match status" value="1"/>
</dbReference>
<dbReference type="EMBL" id="CAOQHR010000008">
    <property type="protein sequence ID" value="CAI6338510.1"/>
    <property type="molecule type" value="Genomic_DNA"/>
</dbReference>